<comment type="pathway">
    <text evidence="2 7">One-carbon metabolism; tetrahydrofolate interconversion.</text>
</comment>
<dbReference type="VEuPathDB" id="VectorBase:AMEM008282"/>
<evidence type="ECO:0000256" key="2">
    <source>
        <dbReference type="ARBA" id="ARBA00004777"/>
    </source>
</evidence>
<dbReference type="GO" id="GO:0005829">
    <property type="term" value="C:cytosol"/>
    <property type="evidence" value="ECO:0007669"/>
    <property type="project" value="TreeGrafter"/>
</dbReference>
<comment type="similarity">
    <text evidence="3">Belongs to the methylenetetrahydrofolate reductase family.</text>
</comment>
<feature type="region of interest" description="Disordered" evidence="8">
    <location>
        <begin position="76"/>
        <end position="97"/>
    </location>
</feature>
<keyword evidence="10" id="KW-1185">Reference proteome</keyword>
<keyword evidence="4" id="KW-0285">Flavoprotein</keyword>
<comment type="cofactor">
    <cofactor evidence="1">
        <name>FAD</name>
        <dbReference type="ChEBI" id="CHEBI:57692"/>
    </cofactor>
</comment>
<proteinExistence type="inferred from homology"/>
<dbReference type="GO" id="GO:0004489">
    <property type="term" value="F:methylenetetrahydrofolate reductase [NAD(P)H] activity"/>
    <property type="evidence" value="ECO:0007669"/>
    <property type="project" value="InterPro"/>
</dbReference>
<dbReference type="GO" id="GO:0071949">
    <property type="term" value="F:FAD binding"/>
    <property type="evidence" value="ECO:0007669"/>
    <property type="project" value="TreeGrafter"/>
</dbReference>
<organism evidence="9 10">
    <name type="scientific">Anopheles merus</name>
    <name type="common">Mosquito</name>
    <dbReference type="NCBI Taxonomy" id="30066"/>
    <lineage>
        <taxon>Eukaryota</taxon>
        <taxon>Metazoa</taxon>
        <taxon>Ecdysozoa</taxon>
        <taxon>Arthropoda</taxon>
        <taxon>Hexapoda</taxon>
        <taxon>Insecta</taxon>
        <taxon>Pterygota</taxon>
        <taxon>Neoptera</taxon>
        <taxon>Endopterygota</taxon>
        <taxon>Diptera</taxon>
        <taxon>Nematocera</taxon>
        <taxon>Culicoidea</taxon>
        <taxon>Culicidae</taxon>
        <taxon>Anophelinae</taxon>
        <taxon>Anopheles</taxon>
    </lineage>
</organism>
<keyword evidence="5" id="KW-0274">FAD</keyword>
<sequence length="401" mass="45746">MYDNRVLFHLLLSKRLILSDTLGRCHPAQLAKHLHSHTPVLPLPARRPEQPFRVPAFVSKIINCASTLDSVMSVTSEPNNTMATTNTVTNEEKSNEDSLHTKLNRIFNSSTTTGPVPVHYSIEIAAKDDFDIDQLKRLTPQPVFCALPWVSDDNLRYADDFLRSPTLQLTARLRENQYTVLNNVSCYNITEQQVDQLLRSTGIRNLFVIRGDTVSPGQQFSNSAGLVQYLRKWQEQQPDHRQLTIAVGGYPYGHYQSSSQTEELHYLQAKISQGADFLLTQTLYDAPSFLRYRDRCREAGISIPIIPGIYVPHSYRHLQALLNLTRIELGPTVRDAFEAHANDAPDQFQAFMVEYFVGVVRELLQPNATTSSDPIKLVHFFTFNKFHLLQQVLEQLDEFFK</sequence>
<reference evidence="9" key="1">
    <citation type="submission" date="2020-05" db="UniProtKB">
        <authorList>
            <consortium name="EnsemblMetazoa"/>
        </authorList>
    </citation>
    <scope>IDENTIFICATION</scope>
    <source>
        <strain evidence="9">MAF</strain>
    </source>
</reference>
<dbReference type="GO" id="GO:0009086">
    <property type="term" value="P:methionine biosynthetic process"/>
    <property type="evidence" value="ECO:0007669"/>
    <property type="project" value="TreeGrafter"/>
</dbReference>
<dbReference type="STRING" id="30066.A0A182V3L4"/>
<evidence type="ECO:0000256" key="5">
    <source>
        <dbReference type="ARBA" id="ARBA00022827"/>
    </source>
</evidence>
<feature type="compositionally biased region" description="Low complexity" evidence="8">
    <location>
        <begin position="79"/>
        <end position="89"/>
    </location>
</feature>
<protein>
    <submittedName>
        <fullName evidence="9">Uncharacterized protein</fullName>
    </submittedName>
</protein>
<dbReference type="EnsemblMetazoa" id="AMEM008282-RA">
    <property type="protein sequence ID" value="AMEM008282-PA"/>
    <property type="gene ID" value="AMEM008282"/>
</dbReference>
<evidence type="ECO:0000313" key="10">
    <source>
        <dbReference type="Proteomes" id="UP000075903"/>
    </source>
</evidence>
<evidence type="ECO:0000313" key="9">
    <source>
        <dbReference type="EnsemblMetazoa" id="AMEM008282-PA"/>
    </source>
</evidence>
<dbReference type="Gene3D" id="3.20.20.220">
    <property type="match status" value="1"/>
</dbReference>
<dbReference type="AlphaFoldDB" id="A0A182V3L4"/>
<dbReference type="InterPro" id="IPR003171">
    <property type="entry name" value="Mehydrof_redctse-like"/>
</dbReference>
<keyword evidence="6" id="KW-0560">Oxidoreductase</keyword>
<dbReference type="SUPFAM" id="SSF51730">
    <property type="entry name" value="FAD-linked oxidoreductase"/>
    <property type="match status" value="1"/>
</dbReference>
<dbReference type="GO" id="GO:0035999">
    <property type="term" value="P:tetrahydrofolate interconversion"/>
    <property type="evidence" value="ECO:0007669"/>
    <property type="project" value="UniProtKB-UniPathway"/>
</dbReference>
<dbReference type="VEuPathDB" id="VectorBase:AMEM21_013350"/>
<evidence type="ECO:0000256" key="1">
    <source>
        <dbReference type="ARBA" id="ARBA00001974"/>
    </source>
</evidence>
<evidence type="ECO:0000256" key="8">
    <source>
        <dbReference type="SAM" id="MobiDB-lite"/>
    </source>
</evidence>
<dbReference type="Proteomes" id="UP000075903">
    <property type="component" value="Unassembled WGS sequence"/>
</dbReference>
<dbReference type="InterPro" id="IPR029041">
    <property type="entry name" value="FAD-linked_oxidoreductase-like"/>
</dbReference>
<evidence type="ECO:0000256" key="4">
    <source>
        <dbReference type="ARBA" id="ARBA00022630"/>
    </source>
</evidence>
<accession>A0A182V3L4</accession>
<dbReference type="PANTHER" id="PTHR45754:SF3">
    <property type="entry name" value="METHYLENETETRAHYDROFOLATE REDUCTASE (NADPH)"/>
    <property type="match status" value="1"/>
</dbReference>
<evidence type="ECO:0000256" key="7">
    <source>
        <dbReference type="RuleBase" id="RU004254"/>
    </source>
</evidence>
<name>A0A182V3L4_ANOME</name>
<dbReference type="PANTHER" id="PTHR45754">
    <property type="entry name" value="METHYLENETETRAHYDROFOLATE REDUCTASE"/>
    <property type="match status" value="1"/>
</dbReference>
<dbReference type="Pfam" id="PF02219">
    <property type="entry name" value="MTHFR"/>
    <property type="match status" value="1"/>
</dbReference>
<evidence type="ECO:0000256" key="3">
    <source>
        <dbReference type="ARBA" id="ARBA00006743"/>
    </source>
</evidence>
<evidence type="ECO:0000256" key="6">
    <source>
        <dbReference type="ARBA" id="ARBA00023002"/>
    </source>
</evidence>
<dbReference type="UniPathway" id="UPA00193"/>